<feature type="region of interest" description="Disordered" evidence="7">
    <location>
        <begin position="345"/>
        <end position="364"/>
    </location>
</feature>
<dbReference type="GO" id="GO:0043818">
    <property type="term" value="F:precorrin-3B synthase activity"/>
    <property type="evidence" value="ECO:0007669"/>
    <property type="project" value="UniProtKB-EC"/>
</dbReference>
<keyword evidence="5" id="KW-0408">Iron</keyword>
<keyword evidence="1" id="KW-0004">4Fe-4S</keyword>
<evidence type="ECO:0000256" key="2">
    <source>
        <dbReference type="ARBA" id="ARBA00022617"/>
    </source>
</evidence>
<dbReference type="EC" id="1.14.13.83" evidence="9"/>
<dbReference type="Gene3D" id="3.90.480.10">
    <property type="entry name" value="Sulfite Reductase Hemoprotein,Domain 2"/>
    <property type="match status" value="1"/>
</dbReference>
<dbReference type="RefSeq" id="WP_215916971.1">
    <property type="nucleotide sequence ID" value="NZ_JAHKNI010000003.1"/>
</dbReference>
<evidence type="ECO:0000256" key="1">
    <source>
        <dbReference type="ARBA" id="ARBA00022485"/>
    </source>
</evidence>
<dbReference type="InterPro" id="IPR036136">
    <property type="entry name" value="Nit/Sulf_reduc_fer-like_dom_sf"/>
</dbReference>
<dbReference type="InterPro" id="IPR045854">
    <property type="entry name" value="NO2/SO3_Rdtase_4Fe4S_sf"/>
</dbReference>
<proteinExistence type="predicted"/>
<dbReference type="EMBL" id="JAHKNI010000003">
    <property type="protein sequence ID" value="MBU3062076.1"/>
    <property type="molecule type" value="Genomic_DNA"/>
</dbReference>
<keyword evidence="6" id="KW-0411">Iron-sulfur</keyword>
<dbReference type="PANTHER" id="PTHR32439">
    <property type="entry name" value="FERREDOXIN--NITRITE REDUCTASE, CHLOROPLASTIC"/>
    <property type="match status" value="1"/>
</dbReference>
<protein>
    <submittedName>
        <fullName evidence="9">Precorrin-3B synthase</fullName>
        <ecNumber evidence="9">1.14.13.83</ecNumber>
    </submittedName>
</protein>
<evidence type="ECO:0000313" key="9">
    <source>
        <dbReference type="EMBL" id="MBU3062076.1"/>
    </source>
</evidence>
<dbReference type="InterPro" id="IPR012798">
    <property type="entry name" value="Cbl_synth_CobG-like"/>
</dbReference>
<keyword evidence="10" id="KW-1185">Reference proteome</keyword>
<evidence type="ECO:0000256" key="6">
    <source>
        <dbReference type="ARBA" id="ARBA00023014"/>
    </source>
</evidence>
<name>A0ABS6AVL3_9NOCA</name>
<dbReference type="InterPro" id="IPR051329">
    <property type="entry name" value="NIR_SIR_4Fe-4S"/>
</dbReference>
<dbReference type="Gene3D" id="3.30.413.10">
    <property type="entry name" value="Sulfite Reductase Hemoprotein, domain 1"/>
    <property type="match status" value="1"/>
</dbReference>
<gene>
    <name evidence="9" type="primary">cobG</name>
    <name evidence="9" type="ORF">KO481_11135</name>
</gene>
<evidence type="ECO:0000313" key="10">
    <source>
        <dbReference type="Proteomes" id="UP000733379"/>
    </source>
</evidence>
<keyword evidence="4 9" id="KW-0560">Oxidoreductase</keyword>
<comment type="caution">
    <text evidence="9">The sequence shown here is derived from an EMBL/GenBank/DDBJ whole genome shotgun (WGS) entry which is preliminary data.</text>
</comment>
<dbReference type="SUPFAM" id="SSF55124">
    <property type="entry name" value="Nitrite/Sulfite reductase N-terminal domain-like"/>
    <property type="match status" value="2"/>
</dbReference>
<accession>A0ABS6AVL3</accession>
<keyword evidence="3" id="KW-0479">Metal-binding</keyword>
<sequence>MTRSAPDSCPGVLRLHEAADGPLARIRLPGGRLRPDQLQALAEAARTLGDGAIELTSRGNVQLRRIHDAAALAERLAAADLLPSPTHERVRNIIASPLSGRVGGLTDVRDVVPRLDEALRAAPALAELPGRVLFTLDDGRGDISGLGGDFGVHATGESTYALLLGGRDSGIRIPADDAVAVLLAAAHEFQGLRGERWRVHEVDDGPARIAAALGRPATAESLEFAAPHDIPIGWHDQRDGLVSLGAGVPLGSLPARTAEFLAAVDRPIVLTPWRSLVLADLDEWAAEQVVRVLAPMGLIFDAASPWLLVTACAGQPGCAKSRTDVRADAAAAVAGGRVLHHTAELDAPEDITAGEHGPSDSPEAELRGLDATEIVGAGRQHWSGCERRCGRPRGAVTDVVAEQDGYRITPPGRPRD</sequence>
<evidence type="ECO:0000256" key="4">
    <source>
        <dbReference type="ARBA" id="ARBA00023002"/>
    </source>
</evidence>
<dbReference type="NCBIfam" id="TIGR02435">
    <property type="entry name" value="CobG"/>
    <property type="match status" value="1"/>
</dbReference>
<organism evidence="9 10">
    <name type="scientific">Nocardia albiluteola</name>
    <dbReference type="NCBI Taxonomy" id="2842303"/>
    <lineage>
        <taxon>Bacteria</taxon>
        <taxon>Bacillati</taxon>
        <taxon>Actinomycetota</taxon>
        <taxon>Actinomycetes</taxon>
        <taxon>Mycobacteriales</taxon>
        <taxon>Nocardiaceae</taxon>
        <taxon>Nocardia</taxon>
    </lineage>
</organism>
<evidence type="ECO:0000256" key="7">
    <source>
        <dbReference type="SAM" id="MobiDB-lite"/>
    </source>
</evidence>
<evidence type="ECO:0000256" key="5">
    <source>
        <dbReference type="ARBA" id="ARBA00023004"/>
    </source>
</evidence>
<dbReference type="SUPFAM" id="SSF56014">
    <property type="entry name" value="Nitrite and sulphite reductase 4Fe-4S domain-like"/>
    <property type="match status" value="1"/>
</dbReference>
<evidence type="ECO:0000256" key="3">
    <source>
        <dbReference type="ARBA" id="ARBA00022723"/>
    </source>
</evidence>
<dbReference type="Proteomes" id="UP000733379">
    <property type="component" value="Unassembled WGS sequence"/>
</dbReference>
<evidence type="ECO:0000259" key="8">
    <source>
        <dbReference type="Pfam" id="PF03460"/>
    </source>
</evidence>
<dbReference type="Pfam" id="PF03460">
    <property type="entry name" value="NIR_SIR_ferr"/>
    <property type="match status" value="1"/>
</dbReference>
<feature type="domain" description="Nitrite/Sulfite reductase ferredoxin-like" evidence="8">
    <location>
        <begin position="24"/>
        <end position="78"/>
    </location>
</feature>
<dbReference type="InterPro" id="IPR005117">
    <property type="entry name" value="NiRdtase/SiRdtase_haem-b_fer"/>
</dbReference>
<reference evidence="9 10" key="1">
    <citation type="submission" date="2021-06" db="EMBL/GenBank/DDBJ databases">
        <title>Actinomycetes sequencing.</title>
        <authorList>
            <person name="Shan Q."/>
        </authorList>
    </citation>
    <scope>NUCLEOTIDE SEQUENCE [LARGE SCALE GENOMIC DNA]</scope>
    <source>
        <strain evidence="9 10">NEAU-G5</strain>
    </source>
</reference>
<dbReference type="PANTHER" id="PTHR32439:SF9">
    <property type="entry name" value="BLR3264 PROTEIN"/>
    <property type="match status" value="1"/>
</dbReference>
<keyword evidence="2" id="KW-0349">Heme</keyword>